<dbReference type="InterPro" id="IPR018247">
    <property type="entry name" value="EF_Hand_1_Ca_BS"/>
</dbReference>
<dbReference type="PROSITE" id="PS00018">
    <property type="entry name" value="EF_HAND_1"/>
    <property type="match status" value="1"/>
</dbReference>
<dbReference type="EMBL" id="BEDT01000001">
    <property type="protein sequence ID" value="GAX46757.1"/>
    <property type="molecule type" value="Genomic_DNA"/>
</dbReference>
<evidence type="ECO:0000313" key="3">
    <source>
        <dbReference type="Proteomes" id="UP000218689"/>
    </source>
</evidence>
<evidence type="ECO:0000313" key="2">
    <source>
        <dbReference type="EMBL" id="GAX46757.1"/>
    </source>
</evidence>
<sequence>MSNKTYDALKNLVLGGLPILITFLSSLDFEKATTIVAALTAALGLATIIAKNIYDKNDDGKVDWKDLTDD</sequence>
<keyword evidence="3" id="KW-1185">Reference proteome</keyword>
<keyword evidence="1" id="KW-1133">Transmembrane helix</keyword>
<evidence type="ECO:0000256" key="1">
    <source>
        <dbReference type="SAM" id="Phobius"/>
    </source>
</evidence>
<keyword evidence="1" id="KW-0472">Membrane</keyword>
<dbReference type="RefSeq" id="WP_094783828.1">
    <property type="nucleotide sequence ID" value="NZ_BEDT01000001.1"/>
</dbReference>
<dbReference type="AlphaFoldDB" id="A0A224WWX0"/>
<gene>
    <name evidence="2" type="ORF">RsY01_336</name>
</gene>
<keyword evidence="1" id="KW-0812">Transmembrane</keyword>
<reference evidence="3" key="1">
    <citation type="submission" date="2017-08" db="EMBL/GenBank/DDBJ databases">
        <title>Draft genome sequence of Lactococcus sp. strain Rs-Y01, isolated from the gut of the lower termite Reticulitermes speratus.</title>
        <authorList>
            <person name="Ohkuma M."/>
            <person name="Yuki M."/>
        </authorList>
    </citation>
    <scope>NUCLEOTIDE SEQUENCE [LARGE SCALE GENOMIC DNA]</scope>
    <source>
        <strain evidence="3">Rs-Y01</strain>
    </source>
</reference>
<dbReference type="Proteomes" id="UP000218689">
    <property type="component" value="Unassembled WGS sequence"/>
</dbReference>
<proteinExistence type="predicted"/>
<accession>A0A224WWX0</accession>
<organism evidence="2 3">
    <name type="scientific">Pseudolactococcus reticulitermitis</name>
    <dbReference type="NCBI Taxonomy" id="2025039"/>
    <lineage>
        <taxon>Bacteria</taxon>
        <taxon>Bacillati</taxon>
        <taxon>Bacillota</taxon>
        <taxon>Bacilli</taxon>
        <taxon>Lactobacillales</taxon>
        <taxon>Streptococcaceae</taxon>
        <taxon>Pseudolactococcus</taxon>
    </lineage>
</organism>
<comment type="caution">
    <text evidence="2">The sequence shown here is derived from an EMBL/GenBank/DDBJ whole genome shotgun (WGS) entry which is preliminary data.</text>
</comment>
<protein>
    <submittedName>
        <fullName evidence="2">Uncharacterized protein</fullName>
    </submittedName>
</protein>
<feature type="transmembrane region" description="Helical" evidence="1">
    <location>
        <begin position="12"/>
        <end position="29"/>
    </location>
</feature>
<name>A0A224WWX0_9LACT</name>
<feature type="transmembrane region" description="Helical" evidence="1">
    <location>
        <begin position="35"/>
        <end position="54"/>
    </location>
</feature>